<dbReference type="InterPro" id="IPR009081">
    <property type="entry name" value="PP-bd_ACP"/>
</dbReference>
<dbReference type="SMART" id="SM00825">
    <property type="entry name" value="PKS_KS"/>
    <property type="match status" value="1"/>
</dbReference>
<accession>A0ABW0EIR1</accession>
<dbReference type="Gene3D" id="1.10.1200.10">
    <property type="entry name" value="ACP-like"/>
    <property type="match status" value="1"/>
</dbReference>
<gene>
    <name evidence="9" type="ORF">ACFPM7_06100</name>
</gene>
<evidence type="ECO:0000256" key="2">
    <source>
        <dbReference type="ARBA" id="ARBA00022553"/>
    </source>
</evidence>
<keyword evidence="10" id="KW-1185">Reference proteome</keyword>
<feature type="active site" description="Proton acceptor; for dehydratase activity" evidence="5">
    <location>
        <position position="969"/>
    </location>
</feature>
<keyword evidence="1" id="KW-0596">Phosphopantetheine</keyword>
<keyword evidence="4 9" id="KW-0012">Acyltransferase</keyword>
<dbReference type="PROSITE" id="PS50075">
    <property type="entry name" value="CARRIER"/>
    <property type="match status" value="1"/>
</dbReference>
<dbReference type="SUPFAM" id="SSF55048">
    <property type="entry name" value="Probable ACP-binding domain of malonyl-CoA ACP transacylase"/>
    <property type="match status" value="1"/>
</dbReference>
<dbReference type="GO" id="GO:0016746">
    <property type="term" value="F:acyltransferase activity"/>
    <property type="evidence" value="ECO:0007669"/>
    <property type="project" value="UniProtKB-KW"/>
</dbReference>
<dbReference type="PROSITE" id="PS52004">
    <property type="entry name" value="KS3_2"/>
    <property type="match status" value="1"/>
</dbReference>
<evidence type="ECO:0000256" key="4">
    <source>
        <dbReference type="ARBA" id="ARBA00023315"/>
    </source>
</evidence>
<dbReference type="InterPro" id="IPR016039">
    <property type="entry name" value="Thiolase-like"/>
</dbReference>
<dbReference type="Pfam" id="PF02801">
    <property type="entry name" value="Ketoacyl-synt_C"/>
    <property type="match status" value="1"/>
</dbReference>
<dbReference type="SUPFAM" id="SSF101173">
    <property type="entry name" value="Docking domain B of the erythromycin polyketide synthase (DEBS)"/>
    <property type="match status" value="1"/>
</dbReference>
<dbReference type="Gene3D" id="3.10.129.110">
    <property type="entry name" value="Polyketide synthase dehydratase"/>
    <property type="match status" value="1"/>
</dbReference>
<dbReference type="EMBL" id="JBHSKF010000002">
    <property type="protein sequence ID" value="MFC5286616.1"/>
    <property type="molecule type" value="Genomic_DNA"/>
</dbReference>
<dbReference type="Pfam" id="PF00698">
    <property type="entry name" value="Acyl_transf_1"/>
    <property type="match status" value="1"/>
</dbReference>
<dbReference type="InterPro" id="IPR049552">
    <property type="entry name" value="PKS_DH_N"/>
</dbReference>
<dbReference type="InterPro" id="IPR020841">
    <property type="entry name" value="PKS_Beta-ketoAc_synthase_dom"/>
</dbReference>
<dbReference type="SMART" id="SM01294">
    <property type="entry name" value="PKS_PP_betabranch"/>
    <property type="match status" value="1"/>
</dbReference>
<dbReference type="InterPro" id="IPR018201">
    <property type="entry name" value="Ketoacyl_synth_AS"/>
</dbReference>
<dbReference type="Gene3D" id="6.10.40.10">
    <property type="match status" value="1"/>
</dbReference>
<dbReference type="EC" id="2.3.1.-" evidence="9"/>
<evidence type="ECO:0000256" key="3">
    <source>
        <dbReference type="ARBA" id="ARBA00022679"/>
    </source>
</evidence>
<dbReference type="SMART" id="SM00827">
    <property type="entry name" value="PKS_AT"/>
    <property type="match status" value="1"/>
</dbReference>
<dbReference type="Pfam" id="PF00550">
    <property type="entry name" value="PP-binding"/>
    <property type="match status" value="1"/>
</dbReference>
<dbReference type="Gene3D" id="3.30.70.3290">
    <property type="match status" value="1"/>
</dbReference>
<proteinExistence type="predicted"/>
<protein>
    <submittedName>
        <fullName evidence="9">Type I polyketide synthase</fullName>
        <ecNumber evidence="9">2.3.1.-</ecNumber>
        <ecNumber evidence="9">6.4.-.-</ecNumber>
    </submittedName>
</protein>
<dbReference type="InterPro" id="IPR014043">
    <property type="entry name" value="Acyl_transferase_dom"/>
</dbReference>
<dbReference type="InterPro" id="IPR014030">
    <property type="entry name" value="Ketoacyl_synth_N"/>
</dbReference>
<evidence type="ECO:0000259" key="6">
    <source>
        <dbReference type="PROSITE" id="PS50075"/>
    </source>
</evidence>
<dbReference type="PANTHER" id="PTHR43775:SF51">
    <property type="entry name" value="INACTIVE PHENOLPHTHIOCEROL SYNTHESIS POLYKETIDE SYNTHASE TYPE I PKS1-RELATED"/>
    <property type="match status" value="1"/>
</dbReference>
<evidence type="ECO:0000256" key="5">
    <source>
        <dbReference type="PROSITE-ProRule" id="PRU01363"/>
    </source>
</evidence>
<dbReference type="InterPro" id="IPR001227">
    <property type="entry name" value="Ac_transferase_dom_sf"/>
</dbReference>
<dbReference type="SMART" id="SM00823">
    <property type="entry name" value="PKS_PP"/>
    <property type="match status" value="1"/>
</dbReference>
<feature type="active site" description="Proton donor; for dehydratase activity" evidence="5">
    <location>
        <position position="1135"/>
    </location>
</feature>
<feature type="region of interest" description="C-terminal hotdog fold" evidence="5">
    <location>
        <begin position="1076"/>
        <end position="1210"/>
    </location>
</feature>
<comment type="caution">
    <text evidence="9">The sequence shown here is derived from an EMBL/GenBank/DDBJ whole genome shotgun (WGS) entry which is preliminary data.</text>
</comment>
<dbReference type="GO" id="GO:0016874">
    <property type="term" value="F:ligase activity"/>
    <property type="evidence" value="ECO:0007669"/>
    <property type="project" value="UniProtKB-KW"/>
</dbReference>
<dbReference type="InterPro" id="IPR013968">
    <property type="entry name" value="PKS_KR"/>
</dbReference>
<dbReference type="Gene3D" id="3.40.50.720">
    <property type="entry name" value="NAD(P)-binding Rossmann-like Domain"/>
    <property type="match status" value="1"/>
</dbReference>
<dbReference type="PRINTS" id="PR00081">
    <property type="entry name" value="GDHRDH"/>
</dbReference>
<dbReference type="InterPro" id="IPR020807">
    <property type="entry name" value="PKS_DH"/>
</dbReference>
<dbReference type="InterPro" id="IPR049551">
    <property type="entry name" value="PKS_DH_C"/>
</dbReference>
<dbReference type="InterPro" id="IPR042104">
    <property type="entry name" value="PKS_dehydratase_sf"/>
</dbReference>
<dbReference type="InterPro" id="IPR014031">
    <property type="entry name" value="Ketoacyl_synth_C"/>
</dbReference>
<evidence type="ECO:0000259" key="8">
    <source>
        <dbReference type="PROSITE" id="PS52019"/>
    </source>
</evidence>
<dbReference type="InterPro" id="IPR050091">
    <property type="entry name" value="PKS_NRPS_Biosynth_Enz"/>
</dbReference>
<dbReference type="InterPro" id="IPR036736">
    <property type="entry name" value="ACP-like_sf"/>
</dbReference>
<feature type="domain" description="Carrier" evidence="6">
    <location>
        <begin position="1682"/>
        <end position="1757"/>
    </location>
</feature>
<sequence length="1833" mass="189024">MTSVDADQQEKLLRYLKRTAVELNDARARLRELEERASEPLAVVGMSCRLPGADSPAELWDMVAEGRDAISGFPDDRGWDLERLYDPDPDNLGTSYARAGGFVRGATGFDADFFGISPREALSMDPQQRVLLELAWEALENAGIDPTSLRGTDTGVYVGVGPSDYAQIPAGAAPQIEGLRLTGGTTSVVSGRVSYTFGFEGPSVSVDTACSASLVALHMAVQALRAGECSLALVGGVTVLAGPTLFIDFSRQRGLAPDGRCKPYAAAADGTGFSDGAGVVLLERLSDARRNGRRVLAVVRGSAVNSDGASNGLTAPNGPSQERVIRQALANAGVSAAEVDVVEGHGTGTRLGDPIEIQALLATYGRDRGADPLWLGSVKSNIGHSSTAAGVAAVIKMVQALRHETLPATLHVDAPSPHVDWSSGGVELLAQARPWKSDGRPRRAGVSSFGVSGTNCHVILEEAPVAEPSATAGPLAQAPPAVPVLVSGRGAAAVRVQAERLRAAVLARPELTVADLGFSTATTRAHLDQRAAVVAADRDALLSGLAALIAAEPADNVVCGPVLAPGARTVFVFPGQGSQWAGMAVELLGSSPVFAAEIAACGAALSEFVDWRLEDVLRGVEGAPAPERVDVVQPLLFAVMVGLAAVWRSYGVEPVAVVGHSQGEIAAAVVAGGLSLADGARVVALRSRAIAERLAGLGGMVSVAAPVERVEEAIAPYGGRVSVAAVNGPAAVVVSGEPDALAELMAACERDGVWTRRVAVDYASHSAQVRGIETELAQLLGPVAPKSGSVPFYSTTVGGFVDTATLDAGYWYRNLRGRVGFEPAVRALVEDGAGCFAEMSPHPVLTSAIEDTVADHGAASRVGVVGTLRRGEGGFARFALSLAEAHVAGVAVDWAALHAGGRAVPLPTYAFHRERYWLPSAAGGGDAAAAGLHAVDHPILVAAARIGERDEWLYTGRITPQRQPWTRDHVVFGIPIVPGVALVELALAAGAGVGYGVLEELVLAAPLVLADEAGCRVQVTVGAPEDGTRREVAVYSIPDAGPDGERAEPRCHARGWLVAESAPVAPAPAQWPPAGAEPVDVAALYDRMGLAGLDYGPLFRGIRAAWRLGTEVYTEVALPDDADDAGFVLHPGLFDAALQGALVDKDPAASVEMPFTWSGVSPGRRVRSARVRIATAAETGLRVDVLDETGAPVMSVGGLVYRSVDQAQLERVRGGGPTSLYAVEWAPVAVAAGSARLARIGWEAGRTDAEVVAALESAVAEGGAAPDAVLVRIAPAAPGAATPDAARQAAGRMLAVLQRWLATERLAETRLVAVTSGAVALPGETPDIAQATAWGLARSVQSEHPGRIVLVDLDPAGTDPADVPWPALLAADEPQLAVRAGAVSAPRLARAPEAGESAPRGLDPDGTVLVTGGTGGLGAVFARHLAGKHGIRNLLLVSRSGPAAENAADLAAELTALGARVRIEACDIADREQVGTLLATLDAPLTAVVHTAGVLADGVVESVTPEQLDRVMRPKVDAAWQLHELTAGADLAAFVLFSSGASLFGNPGQACYAAANGGLDAMAQRLRAEGVPATSLAWGVWDEGVGMAGRLDHTNVSRIEQAGVALLPVERGLELFDHAIGLGTGLLAPIQLDLPGLRAQARSGALPALLRGLVRVPAQAAEVAGGSLAQRLAGVEEHERGPVVLDLVLGQVSAVLGHGSAAVIDPDRVFKDMGFDSLASVGLRNRLGRITGLRLPATVAFDHPTATALTGYLLDSVEPAAAAEVPVQDENARVRAALASIPIERLRRAHLLDALLELARGDAAQAEAEDDGEIDGEIDDLDAEALIRIAQGV</sequence>
<dbReference type="InterPro" id="IPR057326">
    <property type="entry name" value="KR_dom"/>
</dbReference>
<dbReference type="SUPFAM" id="SSF52151">
    <property type="entry name" value="FabD/lysophospholipase-like"/>
    <property type="match status" value="1"/>
</dbReference>
<organism evidence="9 10">
    <name type="scientific">Actinokineospora guangxiensis</name>
    <dbReference type="NCBI Taxonomy" id="1490288"/>
    <lineage>
        <taxon>Bacteria</taxon>
        <taxon>Bacillati</taxon>
        <taxon>Actinomycetota</taxon>
        <taxon>Actinomycetes</taxon>
        <taxon>Pseudonocardiales</taxon>
        <taxon>Pseudonocardiaceae</taxon>
        <taxon>Actinokineospora</taxon>
    </lineage>
</organism>
<dbReference type="Pfam" id="PF14765">
    <property type="entry name" value="PS-DH"/>
    <property type="match status" value="1"/>
</dbReference>
<dbReference type="InterPro" id="IPR055123">
    <property type="entry name" value="SpnB-like_Rossmann"/>
</dbReference>
<evidence type="ECO:0000313" key="10">
    <source>
        <dbReference type="Proteomes" id="UP001596157"/>
    </source>
</evidence>
<dbReference type="Pfam" id="PF16197">
    <property type="entry name" value="KAsynt_C_assoc"/>
    <property type="match status" value="1"/>
</dbReference>
<dbReference type="InterPro" id="IPR006162">
    <property type="entry name" value="Ppantetheine_attach_site"/>
</dbReference>
<dbReference type="InterPro" id="IPR049900">
    <property type="entry name" value="PKS_mFAS_DH"/>
</dbReference>
<keyword evidence="2" id="KW-0597">Phosphoprotein</keyword>
<dbReference type="Pfam" id="PF08659">
    <property type="entry name" value="KR"/>
    <property type="match status" value="1"/>
</dbReference>
<evidence type="ECO:0000259" key="7">
    <source>
        <dbReference type="PROSITE" id="PS52004"/>
    </source>
</evidence>
<dbReference type="PROSITE" id="PS00606">
    <property type="entry name" value="KS3_1"/>
    <property type="match status" value="1"/>
</dbReference>
<feature type="domain" description="PKS/mFAS DH" evidence="8">
    <location>
        <begin position="937"/>
        <end position="1210"/>
    </location>
</feature>
<dbReference type="CDD" id="cd00833">
    <property type="entry name" value="PKS"/>
    <property type="match status" value="1"/>
</dbReference>
<feature type="domain" description="Ketosynthase family 3 (KS3)" evidence="7">
    <location>
        <begin position="38"/>
        <end position="462"/>
    </location>
</feature>
<dbReference type="Pfam" id="PF21089">
    <property type="entry name" value="PKS_DH_N"/>
    <property type="match status" value="1"/>
</dbReference>
<keyword evidence="3 9" id="KW-0808">Transferase</keyword>
<dbReference type="SUPFAM" id="SSF47336">
    <property type="entry name" value="ACP-like"/>
    <property type="match status" value="1"/>
</dbReference>
<dbReference type="CDD" id="cd08956">
    <property type="entry name" value="KR_3_FAS_SDR_x"/>
    <property type="match status" value="1"/>
</dbReference>
<dbReference type="Pfam" id="PF22953">
    <property type="entry name" value="SpnB_Rossmann"/>
    <property type="match status" value="1"/>
</dbReference>
<keyword evidence="9" id="KW-0436">Ligase</keyword>
<dbReference type="InterPro" id="IPR036291">
    <property type="entry name" value="NAD(P)-bd_dom_sf"/>
</dbReference>
<dbReference type="Proteomes" id="UP001596157">
    <property type="component" value="Unassembled WGS sequence"/>
</dbReference>
<dbReference type="InterPro" id="IPR016035">
    <property type="entry name" value="Acyl_Trfase/lysoPLipase"/>
</dbReference>
<dbReference type="InterPro" id="IPR036299">
    <property type="entry name" value="Polyketide_synth_docking_sf"/>
</dbReference>
<dbReference type="SMART" id="SM00826">
    <property type="entry name" value="PKS_DH"/>
    <property type="match status" value="1"/>
</dbReference>
<name>A0ABW0EIR1_9PSEU</name>
<dbReference type="Gene3D" id="3.40.366.10">
    <property type="entry name" value="Malonyl-Coenzyme A Acyl Carrier Protein, domain 2"/>
    <property type="match status" value="1"/>
</dbReference>
<dbReference type="InterPro" id="IPR032821">
    <property type="entry name" value="PKS_assoc"/>
</dbReference>
<evidence type="ECO:0000313" key="9">
    <source>
        <dbReference type="EMBL" id="MFC5286616.1"/>
    </source>
</evidence>
<dbReference type="InterPro" id="IPR002347">
    <property type="entry name" value="SDR_fam"/>
</dbReference>
<reference evidence="10" key="1">
    <citation type="journal article" date="2019" name="Int. J. Syst. Evol. Microbiol.">
        <title>The Global Catalogue of Microorganisms (GCM) 10K type strain sequencing project: providing services to taxonomists for standard genome sequencing and annotation.</title>
        <authorList>
            <consortium name="The Broad Institute Genomics Platform"/>
            <consortium name="The Broad Institute Genome Sequencing Center for Infectious Disease"/>
            <person name="Wu L."/>
            <person name="Ma J."/>
        </authorList>
    </citation>
    <scope>NUCLEOTIDE SEQUENCE [LARGE SCALE GENOMIC DNA]</scope>
    <source>
        <strain evidence="10">CCUG 59778</strain>
    </source>
</reference>
<dbReference type="SUPFAM" id="SSF51735">
    <property type="entry name" value="NAD(P)-binding Rossmann-fold domains"/>
    <property type="match status" value="2"/>
</dbReference>
<dbReference type="PROSITE" id="PS00012">
    <property type="entry name" value="PHOSPHOPANTETHEINE"/>
    <property type="match status" value="1"/>
</dbReference>
<dbReference type="Gene3D" id="3.40.47.10">
    <property type="match status" value="1"/>
</dbReference>
<dbReference type="InterPro" id="IPR020806">
    <property type="entry name" value="PKS_PP-bd"/>
</dbReference>
<dbReference type="PANTHER" id="PTHR43775">
    <property type="entry name" value="FATTY ACID SYNTHASE"/>
    <property type="match status" value="1"/>
</dbReference>
<feature type="region of interest" description="N-terminal hotdog fold" evidence="5">
    <location>
        <begin position="937"/>
        <end position="1064"/>
    </location>
</feature>
<dbReference type="Pfam" id="PF00109">
    <property type="entry name" value="ketoacyl-synt"/>
    <property type="match status" value="1"/>
</dbReference>
<dbReference type="PROSITE" id="PS52019">
    <property type="entry name" value="PKS_MFAS_DH"/>
    <property type="match status" value="1"/>
</dbReference>
<dbReference type="SUPFAM" id="SSF53901">
    <property type="entry name" value="Thiolase-like"/>
    <property type="match status" value="1"/>
</dbReference>
<dbReference type="SMART" id="SM00822">
    <property type="entry name" value="PKS_KR"/>
    <property type="match status" value="1"/>
</dbReference>
<evidence type="ECO:0000256" key="1">
    <source>
        <dbReference type="ARBA" id="ARBA00022450"/>
    </source>
</evidence>
<dbReference type="EC" id="6.4.-.-" evidence="9"/>
<dbReference type="InterPro" id="IPR016036">
    <property type="entry name" value="Malonyl_transacylase_ACP-bd"/>
</dbReference>